<dbReference type="PROSITE" id="PS51406">
    <property type="entry name" value="FIBRINOGEN_C_2"/>
    <property type="match status" value="1"/>
</dbReference>
<name>A0A0A6VUJ2_KOCRO</name>
<dbReference type="OrthoDB" id="9802683at2"/>
<dbReference type="InterPro" id="IPR011047">
    <property type="entry name" value="Quinoprotein_ADH-like_sf"/>
</dbReference>
<sequence>MGNTNTPPRADRSRRRARTARTKASLGIGTVLAVAATLLTSVPVGAAEAPPVDGKTAASAAASCWEIKQKDPKSASGVYWLVTPAMTAPEQFYCDQVTDGGGWVLVGRGRNDWKEYYQGVGTPKDVSSTVSGTAAFAPKQLPSETVDELLNGQRPDSLEDGIRIRRARDAGGTTWQEGRMKISAKPYWNWTFGSRTPVTSFSLVYGTGVASGTTGTTNDFGTNTGTARVRFQDVTETSWQRGFRYGDGVTGSNTSTTYLWTPTAGGKGAIPFTQMYLRPKVTQQAFTGKAIPDSGTAAAAQRALPNSGAEPTKWGAVERADGQGEEMNTEVQAFEQIGSTVFAGGNFKAMQRNQAGTGRVAQSYLAAFDVNTGELRTDFRPVFNGQVKALAELPNNRLAVGGRFSTVNGVSAPGFVVLDSTTGKVDTAWNLKVENLLTGGVLQVRTLDVQGDHLYLGGAFTHLSGGQETGRVYARSGARVKISTRTPDAGWNPEFNGTVTSVDASAKGDRLYAAGYFNQSQGASAFRLAAVRTTAGAPLDTWTWEPSVPVDYANPGQTAFQLAVREQGNTVWAGGAEHSMFGYDRSTFQRTSWGITSLGGDIQAITSTDDTVYGACHCFHWFNAGATKWIKAGGNTQPVTVADRINAIGAWDAAGGKYLPGFNPDIKGFGGWGVWATLVDSNGVLWTGGDINRSVSTSGAAQWSGGFLRFAPRDAKAPAAPTGLKVARDGDSAALSWTAAPESGVTYQVLRNDRPIGTATGTSLKVPHVDAARYAVRAADAAGNVSASTPVVVAGSQPAPEPQPEPAPGTSTLIAEGATWKYHHNRDVSPGANWTAADYDDSSWKQGSAVLGWNDASVKTTLVADGTRPIVTQFRKTVDVADASKVAKLTLTTRADDGVVVFVNGKEVVRSNVAEGSLEDTPWALSARRTATAVAEPVVVEVPGSALKTGKNVISAQMHSSWTNTTDATFDLSAVVTAGTQPAPPAEEEPPAEEPPAEEPPAEEPPADEPAGPNTLVAEGATWKYHHDRANPPAGDWAGTGFDDAAWKQGSAVLGWGDASVKTTLVADGTRPLTTYYRKEVDVADASEVAKLTLTTRADDAVAVYVNGKEVARDNLPDGDLGPGTYATAPRRTATAVADPVVVEVPGSALKTGKNVIAAEVHSNWTNTTDATFELSAVVTPGTQPAPPAEESPAEEPDALVAEGATWRYHHDRANPPAGDWAGTAFDDAAWKQGSAVLGWGDASVKTTLVADGTRPLTTYYRRSLDVADASKYGKLTLTTRADDAVAVYVNGKEVVRDNLPDGDLGPGTYALAPRRTATAMAAPVVVEIPASALRNGRNVIAAEVHSNWTNTTDTTFDLELVPSTEANA</sequence>
<dbReference type="SUPFAM" id="SSF50998">
    <property type="entry name" value="Quinoprotein alcohol dehydrogenase-like"/>
    <property type="match status" value="1"/>
</dbReference>
<dbReference type="InterPro" id="IPR014716">
    <property type="entry name" value="Fibrinogen_a/b/g_C_1"/>
</dbReference>
<keyword evidence="2" id="KW-0272">Extracellular matrix</keyword>
<evidence type="ECO:0000313" key="5">
    <source>
        <dbReference type="EMBL" id="KHD97564.1"/>
    </source>
</evidence>
<evidence type="ECO:0000256" key="1">
    <source>
        <dbReference type="ARBA" id="ARBA00004498"/>
    </source>
</evidence>
<feature type="region of interest" description="Disordered" evidence="3">
    <location>
        <begin position="980"/>
        <end position="1015"/>
    </location>
</feature>
<keyword evidence="6" id="KW-1185">Reference proteome</keyword>
<keyword evidence="2" id="KW-0964">Secreted</keyword>
<feature type="compositionally biased region" description="Acidic residues" evidence="3">
    <location>
        <begin position="986"/>
        <end position="1007"/>
    </location>
</feature>
<evidence type="ECO:0000313" key="6">
    <source>
        <dbReference type="Proteomes" id="UP000030466"/>
    </source>
</evidence>
<evidence type="ECO:0000259" key="4">
    <source>
        <dbReference type="PROSITE" id="PS51406"/>
    </source>
</evidence>
<dbReference type="RefSeq" id="WP_035926660.1">
    <property type="nucleotide sequence ID" value="NZ_JSUH01000007.1"/>
</dbReference>
<evidence type="ECO:0000256" key="2">
    <source>
        <dbReference type="ARBA" id="ARBA00022530"/>
    </source>
</evidence>
<dbReference type="NCBIfam" id="NF040941">
    <property type="entry name" value="GGGWT_bact"/>
    <property type="match status" value="1"/>
</dbReference>
<dbReference type="Proteomes" id="UP000030466">
    <property type="component" value="Unassembled WGS sequence"/>
</dbReference>
<feature type="domain" description="Fibrinogen C-terminal" evidence="4">
    <location>
        <begin position="55"/>
        <end position="112"/>
    </location>
</feature>
<gene>
    <name evidence="5" type="ORF">GY22_09625</name>
</gene>
<reference evidence="5 6" key="1">
    <citation type="journal article" date="2003" name="Int. J. Syst. Evol. Microbiol.">
        <title>Kocuria polaris sp. nov., an orange-pigmented psychrophilic bacterium isolated from an Antarctic cyanobacterial mat sample.</title>
        <authorList>
            <person name="Reddy G.S."/>
            <person name="Prakash J.S."/>
            <person name="Prabahar V."/>
            <person name="Matsumoto G.I."/>
            <person name="Stackebrandt E."/>
            <person name="Shivaji S."/>
        </authorList>
    </citation>
    <scope>NUCLEOTIDE SEQUENCE [LARGE SCALE GENOMIC DNA]</scope>
    <source>
        <strain evidence="5 6">CMS 76or</strain>
    </source>
</reference>
<proteinExistence type="predicted"/>
<protein>
    <recommendedName>
        <fullName evidence="4">Fibrinogen C-terminal domain-containing protein</fullName>
    </recommendedName>
</protein>
<dbReference type="InterPro" id="IPR008979">
    <property type="entry name" value="Galactose-bd-like_sf"/>
</dbReference>
<dbReference type="GO" id="GO:0005975">
    <property type="term" value="P:carbohydrate metabolic process"/>
    <property type="evidence" value="ECO:0007669"/>
    <property type="project" value="UniProtKB-ARBA"/>
</dbReference>
<dbReference type="EMBL" id="JSUH01000007">
    <property type="protein sequence ID" value="KHD97564.1"/>
    <property type="molecule type" value="Genomic_DNA"/>
</dbReference>
<organism evidence="5 6">
    <name type="scientific">Kocuria rosea subsp. polaris</name>
    <dbReference type="NCBI Taxonomy" id="136273"/>
    <lineage>
        <taxon>Bacteria</taxon>
        <taxon>Bacillati</taxon>
        <taxon>Actinomycetota</taxon>
        <taxon>Actinomycetes</taxon>
        <taxon>Micrococcales</taxon>
        <taxon>Micrococcaceae</taxon>
        <taxon>Kocuria</taxon>
    </lineage>
</organism>
<accession>A0A0A6VUJ2</accession>
<comment type="caution">
    <text evidence="5">The sequence shown here is derived from an EMBL/GenBank/DDBJ whole genome shotgun (WGS) entry which is preliminary data.</text>
</comment>
<evidence type="ECO:0000256" key="3">
    <source>
        <dbReference type="SAM" id="MobiDB-lite"/>
    </source>
</evidence>
<dbReference type="SUPFAM" id="SSF56496">
    <property type="entry name" value="Fibrinogen C-terminal domain-like"/>
    <property type="match status" value="1"/>
</dbReference>
<dbReference type="InterPro" id="IPR002181">
    <property type="entry name" value="Fibrinogen_a/b/g_C_dom"/>
</dbReference>
<dbReference type="Gene3D" id="2.60.120.260">
    <property type="entry name" value="Galactose-binding domain-like"/>
    <property type="match status" value="3"/>
</dbReference>
<dbReference type="Gene3D" id="2.60.40.10">
    <property type="entry name" value="Immunoglobulins"/>
    <property type="match status" value="1"/>
</dbReference>
<dbReference type="Gene3D" id="3.90.215.10">
    <property type="entry name" value="Gamma Fibrinogen, chain A, domain 1"/>
    <property type="match status" value="1"/>
</dbReference>
<feature type="region of interest" description="Disordered" evidence="3">
    <location>
        <begin position="1"/>
        <end position="20"/>
    </location>
</feature>
<dbReference type="SUPFAM" id="SSF49785">
    <property type="entry name" value="Galactose-binding domain-like"/>
    <property type="match status" value="2"/>
</dbReference>
<dbReference type="InterPro" id="IPR036056">
    <property type="entry name" value="Fibrinogen-like_C"/>
</dbReference>
<dbReference type="InterPro" id="IPR013783">
    <property type="entry name" value="Ig-like_fold"/>
</dbReference>
<comment type="subcellular location">
    <subcellularLocation>
        <location evidence="1">Secreted</location>
        <location evidence="1">Extracellular space</location>
        <location evidence="1">Extracellular matrix</location>
    </subcellularLocation>
</comment>